<dbReference type="Pfam" id="PF05922">
    <property type="entry name" value="Inhibitor_I9"/>
    <property type="match status" value="1"/>
</dbReference>
<feature type="signal peptide" evidence="8">
    <location>
        <begin position="1"/>
        <end position="24"/>
    </location>
</feature>
<dbReference type="SUPFAM" id="SSF52025">
    <property type="entry name" value="PA domain"/>
    <property type="match status" value="1"/>
</dbReference>
<dbReference type="InterPro" id="IPR010259">
    <property type="entry name" value="S8pro/Inhibitor_I9"/>
</dbReference>
<dbReference type="InterPro" id="IPR023827">
    <property type="entry name" value="Peptidase_S8_Asp-AS"/>
</dbReference>
<dbReference type="Proteomes" id="UP000639772">
    <property type="component" value="Unassembled WGS sequence"/>
</dbReference>
<dbReference type="PROSITE" id="PS00136">
    <property type="entry name" value="SUBTILASE_ASP"/>
    <property type="match status" value="1"/>
</dbReference>
<feature type="chain" id="PRO_5032619733" evidence="8">
    <location>
        <begin position="25"/>
        <end position="498"/>
    </location>
</feature>
<dbReference type="EMBL" id="JADCNM010000005">
    <property type="protein sequence ID" value="KAG0483369.1"/>
    <property type="molecule type" value="Genomic_DNA"/>
</dbReference>
<dbReference type="InterPro" id="IPR000209">
    <property type="entry name" value="Peptidase_S8/S53_dom"/>
</dbReference>
<dbReference type="InterPro" id="IPR046450">
    <property type="entry name" value="PA_dom_sf"/>
</dbReference>
<gene>
    <name evidence="11" type="ORF">HPP92_011453</name>
</gene>
<dbReference type="Gene3D" id="3.30.70.80">
    <property type="entry name" value="Peptidase S8 propeptide/proteinase inhibitor I9"/>
    <property type="match status" value="1"/>
</dbReference>
<dbReference type="InterPro" id="IPR037045">
    <property type="entry name" value="S8pro/Inhibitor_I9_sf"/>
</dbReference>
<comment type="caution">
    <text evidence="11">The sequence shown here is derived from an EMBL/GenBank/DDBJ whole genome shotgun (WGS) entry which is preliminary data.</text>
</comment>
<evidence type="ECO:0000256" key="3">
    <source>
        <dbReference type="ARBA" id="ARBA00022729"/>
    </source>
</evidence>
<evidence type="ECO:0000259" key="9">
    <source>
        <dbReference type="Pfam" id="PF00082"/>
    </source>
</evidence>
<dbReference type="InterPro" id="IPR036852">
    <property type="entry name" value="Peptidase_S8/S53_dom_sf"/>
</dbReference>
<dbReference type="PRINTS" id="PR00723">
    <property type="entry name" value="SUBTILISIN"/>
</dbReference>
<reference evidence="11 12" key="1">
    <citation type="journal article" date="2020" name="Nat. Food">
        <title>A phased Vanilla planifolia genome enables genetic improvement of flavour and production.</title>
        <authorList>
            <person name="Hasing T."/>
            <person name="Tang H."/>
            <person name="Brym M."/>
            <person name="Khazi F."/>
            <person name="Huang T."/>
            <person name="Chambers A.H."/>
        </authorList>
    </citation>
    <scope>NUCLEOTIDE SEQUENCE [LARGE SCALE GENOMIC DNA]</scope>
    <source>
        <tissue evidence="11">Leaf</tissue>
    </source>
</reference>
<dbReference type="InterPro" id="IPR045051">
    <property type="entry name" value="SBT"/>
</dbReference>
<dbReference type="GO" id="GO:0004252">
    <property type="term" value="F:serine-type endopeptidase activity"/>
    <property type="evidence" value="ECO:0007669"/>
    <property type="project" value="InterPro"/>
</dbReference>
<protein>
    <submittedName>
        <fullName evidence="11">Uncharacterized protein</fullName>
    </submittedName>
</protein>
<proteinExistence type="inferred from homology"/>
<dbReference type="OrthoDB" id="206201at2759"/>
<keyword evidence="3 8" id="KW-0732">Signal</keyword>
<evidence type="ECO:0000259" key="10">
    <source>
        <dbReference type="Pfam" id="PF05922"/>
    </source>
</evidence>
<dbReference type="InterPro" id="IPR015500">
    <property type="entry name" value="Peptidase_S8_subtilisin-rel"/>
</dbReference>
<comment type="similarity">
    <text evidence="1 7">Belongs to the peptidase S8 family.</text>
</comment>
<comment type="caution">
    <text evidence="7">Lacks conserved residue(s) required for the propagation of feature annotation.</text>
</comment>
<dbReference type="PROSITE" id="PS51892">
    <property type="entry name" value="SUBTILASE"/>
    <property type="match status" value="1"/>
</dbReference>
<dbReference type="AlphaFoldDB" id="A0A835V112"/>
<dbReference type="PROSITE" id="PS00137">
    <property type="entry name" value="SUBTILASE_HIS"/>
    <property type="match status" value="1"/>
</dbReference>
<keyword evidence="2" id="KW-0645">Protease</keyword>
<dbReference type="CDD" id="cd02120">
    <property type="entry name" value="PA_subtilisin_like"/>
    <property type="match status" value="1"/>
</dbReference>
<evidence type="ECO:0000256" key="8">
    <source>
        <dbReference type="SAM" id="SignalP"/>
    </source>
</evidence>
<dbReference type="Pfam" id="PF00082">
    <property type="entry name" value="Peptidase_S8"/>
    <property type="match status" value="1"/>
</dbReference>
<dbReference type="PANTHER" id="PTHR10795">
    <property type="entry name" value="PROPROTEIN CONVERTASE SUBTILISIN/KEXIN"/>
    <property type="match status" value="1"/>
</dbReference>
<evidence type="ECO:0000256" key="1">
    <source>
        <dbReference type="ARBA" id="ARBA00011073"/>
    </source>
</evidence>
<evidence type="ECO:0000256" key="4">
    <source>
        <dbReference type="ARBA" id="ARBA00022801"/>
    </source>
</evidence>
<dbReference type="SUPFAM" id="SSF52743">
    <property type="entry name" value="Subtilisin-like"/>
    <property type="match status" value="1"/>
</dbReference>
<sequence>MAINTNLCILFPFLFLTSTSTVLSRPLLPVTSVNQTQVYIVHVEHPNSLSDLLLPADRDDWYHSFLPNTTLDSGKPRMVYTYSAAMSGFAALLTPNEVSNMESIPGFLSAWPDHILPLLTTYTPALLELDEYSSSLWQSSDKGEGIIIGVIDTGITPDHASFSDVGLPEPPLKWRGRCELPTTYAAYCSNKLIGAQGFVGGAGKSPIDTNGHGTHVAGIAAGSPVDGANVLGQATGTASGMAPRAHIASYKVCRPCLDSNIIMGFDKAIIDGVDLVQISIGVKNDPYDNNGIVIGSFAALSKGILTVNAAGNDGPYESMIVNDVPWILHVGAANIDRRATAALKLGNGMEFVGMSAYQPNPSTAVDLPLVYPGVNKTQETLSCQNGSMAGFNVTGKMVLCGTGHIDTTAKAEVVKEAGGAAIVVMNQPWEANTINADPYTIPAVHISFNDALKVLNYFETQKNPTGTISFRGTEYGIRPSPQWQASLPEARACSTAAY</sequence>
<evidence type="ECO:0000256" key="5">
    <source>
        <dbReference type="ARBA" id="ARBA00022825"/>
    </source>
</evidence>
<dbReference type="Gene3D" id="3.40.50.200">
    <property type="entry name" value="Peptidase S8/S53 domain"/>
    <property type="match status" value="1"/>
</dbReference>
<keyword evidence="5" id="KW-0720">Serine protease</keyword>
<organism evidence="11 12">
    <name type="scientific">Vanilla planifolia</name>
    <name type="common">Vanilla</name>
    <dbReference type="NCBI Taxonomy" id="51239"/>
    <lineage>
        <taxon>Eukaryota</taxon>
        <taxon>Viridiplantae</taxon>
        <taxon>Streptophyta</taxon>
        <taxon>Embryophyta</taxon>
        <taxon>Tracheophyta</taxon>
        <taxon>Spermatophyta</taxon>
        <taxon>Magnoliopsida</taxon>
        <taxon>Liliopsida</taxon>
        <taxon>Asparagales</taxon>
        <taxon>Orchidaceae</taxon>
        <taxon>Vanilloideae</taxon>
        <taxon>Vanilleae</taxon>
        <taxon>Vanilla</taxon>
    </lineage>
</organism>
<keyword evidence="6" id="KW-0325">Glycoprotein</keyword>
<evidence type="ECO:0000256" key="7">
    <source>
        <dbReference type="PROSITE-ProRule" id="PRU01240"/>
    </source>
</evidence>
<accession>A0A835V112</accession>
<evidence type="ECO:0000313" key="12">
    <source>
        <dbReference type="Proteomes" id="UP000639772"/>
    </source>
</evidence>
<evidence type="ECO:0000256" key="2">
    <source>
        <dbReference type="ARBA" id="ARBA00022670"/>
    </source>
</evidence>
<feature type="domain" description="Peptidase S8/S53" evidence="9">
    <location>
        <begin position="143"/>
        <end position="396"/>
    </location>
</feature>
<evidence type="ECO:0000313" key="11">
    <source>
        <dbReference type="EMBL" id="KAG0483369.1"/>
    </source>
</evidence>
<keyword evidence="4" id="KW-0378">Hydrolase</keyword>
<feature type="domain" description="Inhibitor I9" evidence="10">
    <location>
        <begin position="38"/>
        <end position="118"/>
    </location>
</feature>
<evidence type="ECO:0000256" key="6">
    <source>
        <dbReference type="ARBA" id="ARBA00023180"/>
    </source>
</evidence>
<dbReference type="InterPro" id="IPR022398">
    <property type="entry name" value="Peptidase_S8_His-AS"/>
</dbReference>
<dbReference type="GO" id="GO:0006508">
    <property type="term" value="P:proteolysis"/>
    <property type="evidence" value="ECO:0007669"/>
    <property type="project" value="UniProtKB-KW"/>
</dbReference>
<name>A0A835V112_VANPL</name>